<dbReference type="InterPro" id="IPR049254">
    <property type="entry name" value="Phage_tail_terminator"/>
</dbReference>
<keyword evidence="2" id="KW-1185">Reference proteome</keyword>
<dbReference type="Pfam" id="PF20765">
    <property type="entry name" value="Phage_tail_terminator_8"/>
    <property type="match status" value="1"/>
</dbReference>
<dbReference type="EMBL" id="JACRYT010000033">
    <property type="protein sequence ID" value="MBC6681318.1"/>
    <property type="molecule type" value="Genomic_DNA"/>
</dbReference>
<proteinExistence type="predicted"/>
<gene>
    <name evidence="1" type="ORF">H9L42_16025</name>
</gene>
<protein>
    <submittedName>
        <fullName evidence="1">Uncharacterized protein</fullName>
    </submittedName>
</protein>
<dbReference type="RefSeq" id="WP_187304414.1">
    <property type="nucleotide sequence ID" value="NZ_JACRYT010000033.1"/>
</dbReference>
<comment type="caution">
    <text evidence="1">The sequence shown here is derived from an EMBL/GenBank/DDBJ whole genome shotgun (WGS) entry which is preliminary data.</text>
</comment>
<dbReference type="Proteomes" id="UP000602647">
    <property type="component" value="Unassembled WGS sequence"/>
</dbReference>
<accession>A0A923NLF8</accession>
<dbReference type="AlphaFoldDB" id="A0A923NLF8"/>
<reference evidence="1" key="1">
    <citation type="submission" date="2020-08" db="EMBL/GenBank/DDBJ databases">
        <title>Genome public.</title>
        <authorList>
            <person name="Liu C."/>
            <person name="Sun Q."/>
        </authorList>
    </citation>
    <scope>NUCLEOTIDE SEQUENCE</scope>
    <source>
        <strain evidence="1">BX12</strain>
    </source>
</reference>
<name>A0A923NLF8_9FIRM</name>
<evidence type="ECO:0000313" key="2">
    <source>
        <dbReference type="Proteomes" id="UP000602647"/>
    </source>
</evidence>
<evidence type="ECO:0000313" key="1">
    <source>
        <dbReference type="EMBL" id="MBC6681318.1"/>
    </source>
</evidence>
<organism evidence="1 2">
    <name type="scientific">Zhenpiania hominis</name>
    <dbReference type="NCBI Taxonomy" id="2763644"/>
    <lineage>
        <taxon>Bacteria</taxon>
        <taxon>Bacillati</taxon>
        <taxon>Bacillota</taxon>
        <taxon>Clostridia</taxon>
        <taxon>Peptostreptococcales</taxon>
        <taxon>Anaerovoracaceae</taxon>
        <taxon>Zhenpiania</taxon>
    </lineage>
</organism>
<sequence length="145" mass="16857">MKKIKTAVNAVLKTLYPDYPIYGADTVEGYEKPSFFVYITQTFSEFSANLVHKNVEVEIDFIQKEPDESAGMDFFNKMQQAFLKKLKVESRYLNLSNHSFEFTGNHANIPVFTFEIEYYESIEKETETAVLMEKLYMSNSLKKGE</sequence>